<gene>
    <name evidence="5" type="primary">LOC117673572</name>
</gene>
<dbReference type="KEGG" id="pgut:117673572"/>
<evidence type="ECO:0000313" key="5">
    <source>
        <dbReference type="RefSeq" id="XP_034286886.1"/>
    </source>
</evidence>
<dbReference type="Proteomes" id="UP001652622">
    <property type="component" value="Unplaced"/>
</dbReference>
<dbReference type="InterPro" id="IPR050498">
    <property type="entry name" value="Ycf3"/>
</dbReference>
<dbReference type="PANTHER" id="PTHR44858">
    <property type="entry name" value="TETRATRICOPEPTIDE REPEAT PROTEIN 6"/>
    <property type="match status" value="1"/>
</dbReference>
<accession>A0A6P9D402</accession>
<dbReference type="SMART" id="SM00028">
    <property type="entry name" value="TPR"/>
    <property type="match status" value="4"/>
</dbReference>
<feature type="region of interest" description="Disordered" evidence="3">
    <location>
        <begin position="1"/>
        <end position="49"/>
    </location>
</feature>
<keyword evidence="2" id="KW-0802">TPR repeat</keyword>
<keyword evidence="4" id="KW-1185">Reference proteome</keyword>
<dbReference type="PANTHER" id="PTHR44858:SF1">
    <property type="entry name" value="UDP-N-ACETYLGLUCOSAMINE--PEPTIDE N-ACETYLGLUCOSAMINYLTRANSFERASE SPINDLY-RELATED"/>
    <property type="match status" value="1"/>
</dbReference>
<dbReference type="GeneID" id="117673572"/>
<dbReference type="Gene3D" id="1.25.40.10">
    <property type="entry name" value="Tetratricopeptide repeat domain"/>
    <property type="match status" value="2"/>
</dbReference>
<name>A0A6P9D402_PANGU</name>
<feature type="region of interest" description="Disordered" evidence="3">
    <location>
        <begin position="389"/>
        <end position="413"/>
    </location>
</feature>
<dbReference type="InterPro" id="IPR011990">
    <property type="entry name" value="TPR-like_helical_dom_sf"/>
</dbReference>
<proteinExistence type="predicted"/>
<sequence>MAAPQSVTSRRLAGSDQKDARVPPSLASSHSGQISFTSSPSPAREGNSTIPPMFMTAVAQIQARSQALLRAAIASERAKLWPKAIEYYRRLLSCLSQRNFPIQYVPGPTCKLLVFETYYHIGVAFQSMHNHQEALEEFSFALETAHIPKNVCQVGCASGSFYQIPVLARRAYSYVKCGKIKEAIRDSTRAVNLDSSNPDVYCIRALVWSSAKEKRRALVDLNASFKLNSSHICTLILRGAILSSLGSLPSEKNKDHEKALVLSWDSKDFCDVEDFYHPKMLSFYDKFLWSLNAFHTITEINLFDGATYAANSNITRDVGQSKKSFRCGSLATYSDNTSLERRKVYTEAVRQSSIGLNVKKDSSSFSSITRGSGKKDLSSSLTWGFEDEESKSYEANGTRKYSKKPSKPVDWVL</sequence>
<dbReference type="AlphaFoldDB" id="A0A6P9D402"/>
<dbReference type="InterPro" id="IPR019734">
    <property type="entry name" value="TPR_rpt"/>
</dbReference>
<evidence type="ECO:0000256" key="2">
    <source>
        <dbReference type="ARBA" id="ARBA00022803"/>
    </source>
</evidence>
<feature type="compositionally biased region" description="Polar residues" evidence="3">
    <location>
        <begin position="26"/>
        <end position="49"/>
    </location>
</feature>
<evidence type="ECO:0000256" key="3">
    <source>
        <dbReference type="SAM" id="MobiDB-lite"/>
    </source>
</evidence>
<keyword evidence="1" id="KW-0677">Repeat</keyword>
<dbReference type="InParanoid" id="A0A6P9D402"/>
<dbReference type="RefSeq" id="XP_034286886.1">
    <property type="nucleotide sequence ID" value="XM_034430995.1"/>
</dbReference>
<dbReference type="SUPFAM" id="SSF48452">
    <property type="entry name" value="TPR-like"/>
    <property type="match status" value="1"/>
</dbReference>
<reference evidence="5" key="1">
    <citation type="submission" date="2025-08" db="UniProtKB">
        <authorList>
            <consortium name="RefSeq"/>
        </authorList>
    </citation>
    <scope>IDENTIFICATION</scope>
    <source>
        <tissue evidence="5">Blood</tissue>
    </source>
</reference>
<evidence type="ECO:0000313" key="4">
    <source>
        <dbReference type="Proteomes" id="UP001652622"/>
    </source>
</evidence>
<organism evidence="4 5">
    <name type="scientific">Pantherophis guttatus</name>
    <name type="common">Corn snake</name>
    <name type="synonym">Elaphe guttata</name>
    <dbReference type="NCBI Taxonomy" id="94885"/>
    <lineage>
        <taxon>Eukaryota</taxon>
        <taxon>Metazoa</taxon>
        <taxon>Chordata</taxon>
        <taxon>Craniata</taxon>
        <taxon>Vertebrata</taxon>
        <taxon>Euteleostomi</taxon>
        <taxon>Lepidosauria</taxon>
        <taxon>Squamata</taxon>
        <taxon>Bifurcata</taxon>
        <taxon>Unidentata</taxon>
        <taxon>Episquamata</taxon>
        <taxon>Toxicofera</taxon>
        <taxon>Serpentes</taxon>
        <taxon>Colubroidea</taxon>
        <taxon>Colubridae</taxon>
        <taxon>Colubrinae</taxon>
        <taxon>Pantherophis</taxon>
    </lineage>
</organism>
<protein>
    <submittedName>
        <fullName evidence="5">Uncharacterized protein LOC117673572 isoform X1</fullName>
    </submittedName>
</protein>
<dbReference type="OMA" id="CANDAIW"/>
<evidence type="ECO:0000256" key="1">
    <source>
        <dbReference type="ARBA" id="ARBA00022737"/>
    </source>
</evidence>